<evidence type="ECO:0000313" key="1">
    <source>
        <dbReference type="EMBL" id="MBK1866189.1"/>
    </source>
</evidence>
<evidence type="ECO:0000313" key="2">
    <source>
        <dbReference type="Proteomes" id="UP000616151"/>
    </source>
</evidence>
<proteinExistence type="predicted"/>
<organism evidence="1 2">
    <name type="scientific">Taklimakanibacter albus</name>
    <dbReference type="NCBI Taxonomy" id="2800327"/>
    <lineage>
        <taxon>Bacteria</taxon>
        <taxon>Pseudomonadati</taxon>
        <taxon>Pseudomonadota</taxon>
        <taxon>Alphaproteobacteria</taxon>
        <taxon>Hyphomicrobiales</taxon>
        <taxon>Aestuariivirgaceae</taxon>
        <taxon>Taklimakanibacter</taxon>
    </lineage>
</organism>
<protein>
    <submittedName>
        <fullName evidence="1">Transcriptional regulator GcvA</fullName>
    </submittedName>
</protein>
<reference evidence="1" key="1">
    <citation type="submission" date="2021-01" db="EMBL/GenBank/DDBJ databases">
        <authorList>
            <person name="Sun Q."/>
        </authorList>
    </citation>
    <scope>NUCLEOTIDE SEQUENCE</scope>
    <source>
        <strain evidence="1">YIM B02566</strain>
    </source>
</reference>
<sequence>MKIRKRHLPPLNAIRAFEAAARHLHLGKAAEELSVTHGAVSKQIGNLEDHLGFPLFERAGNRLVLTERGRKLLAASNTALDQLGYAIARLDGAAVEGELRLSVPPAFGANWLIPRLAQFRKQAPALRLQLLASDRPEDALDKDVDLAVRFGKPVWRDCTVRLLAHVRYFPVCSPSLLNEPPGLATLGDLAFHTLLLDDPAGENWKRWLDHAGLRDAEAPNTIYFEDFAHILAAAREGLGLCLGDMITTGADLAAGRLVRPFEQSVEGLAAYFLIEPSVTSPAARLFADWLQAEMVSFVRNIH</sequence>
<comment type="caution">
    <text evidence="1">The sequence shown here is derived from an EMBL/GenBank/DDBJ whole genome shotgun (WGS) entry which is preliminary data.</text>
</comment>
<dbReference type="Proteomes" id="UP000616151">
    <property type="component" value="Unassembled WGS sequence"/>
</dbReference>
<name>A0ACC5R0Q7_9HYPH</name>
<dbReference type="EMBL" id="JAENHL010000006">
    <property type="protein sequence ID" value="MBK1866189.1"/>
    <property type="molecule type" value="Genomic_DNA"/>
</dbReference>
<keyword evidence="2" id="KW-1185">Reference proteome</keyword>
<accession>A0ACC5R0Q7</accession>
<gene>
    <name evidence="1" type="primary">gcvA</name>
    <name evidence="1" type="ORF">JHL16_07460</name>
</gene>